<evidence type="ECO:0000256" key="1">
    <source>
        <dbReference type="ARBA" id="ARBA00004567"/>
    </source>
</evidence>
<feature type="compositionally biased region" description="Gly residues" evidence="10">
    <location>
        <begin position="281"/>
        <end position="293"/>
    </location>
</feature>
<keyword evidence="9" id="KW-0539">Nucleus</keyword>
<feature type="region of interest" description="Disordered" evidence="10">
    <location>
        <begin position="265"/>
        <end position="408"/>
    </location>
</feature>
<feature type="region of interest" description="Disordered" evidence="10">
    <location>
        <begin position="431"/>
        <end position="494"/>
    </location>
</feature>
<evidence type="ECO:0000256" key="5">
    <source>
        <dbReference type="ARBA" id="ARBA00022816"/>
    </source>
</evidence>
<dbReference type="CDD" id="cd17039">
    <property type="entry name" value="Ubl_ubiquitin_like"/>
    <property type="match status" value="1"/>
</dbReference>
<keyword evidence="8" id="KW-0906">Nuclear pore complex</keyword>
<name>A0AAD1Y060_EUPCR</name>
<keyword evidence="7" id="KW-0811">Translocation</keyword>
<dbReference type="Proteomes" id="UP001295684">
    <property type="component" value="Unassembled WGS sequence"/>
</dbReference>
<comment type="similarity">
    <text evidence="2">Belongs to the nucleoporin GLFG family.</text>
</comment>
<dbReference type="InterPro" id="IPR021967">
    <property type="entry name" value="Nup98_C"/>
</dbReference>
<sequence length="1844" mass="202156">MSGLFGKSSGGGGLFGGQSKPTGGGLFGGQSKPTGGGLFGGQSTSGGGGGLFGGSSTSGGSGFGSSTSTGGGGLFGGQSKPTGGGLFGSSSTSTSGGGMMGSSTGTGGGGLFGSKTTTSGGGGLFGSKPQTTGTSSFGGGSSGGGLFGRSGGGMGTQGKSTFFGGGSSFGGASSSGFGSSGGGGSGFGSSGSAFGGGSQQANLAEGTINVHFTEYKDKDHGSDNKSSISLHSLTAQPAFNSLSLEELRAADYLLKKQGKANFPIGAQPAQKSAGTPSFGGSSSGGGGLFGGGSKSSNPFGGSTTQTTGGTSTGGLFGASKTSTGFGSKPSGGGLFGSSTTSSTTTSGFGASKPSTGGGLFGSSSSSGFGQKPAGTAGGGLFGSTASKPAGTGLFGGGGASTTAKPALFGQSSGGAKTGLFGSSTGTSGFGAKTTTGFASNTAKPGLFGSSSGTTGGGLFNKPSGFGSSTTGTTGSAFGTSFGSSAPQQTAQPPVDQQYAEIFASLNQDPYGTKGLEETLKLHSVDADKQAILSKIVGQVISYKDQQKSSKTTISSSRFEENEFFNSSSADAPISLKFSNKSKIHFTGSFKSQENPYLSSKSNSQSKRKDYEATSRQMEYERAKNEHDYLREASKFISKATKKDNVQTRVPEVRSFETSKEPIIRKNINETQLSGPNSVNVKVNVFIEDRETQILVTIHKSRTIKELIELCTQKIGFTSEADLMKIVHKSRILNESNTVEESDIQNNMALDLLIQEKQTPGGPGHTQTATGEGKTRDYVSFGNEKFTEKEKLPIQKNISYTLIPDLIEMARMTEYELMNIKDLTIENQYGRITWVGRTDAREINFDQLVEIAPFAATVYPPEIEAKNLKPPVGNGLNKPAIISLFNIKQPRNDKKTPEAFENNLRERTATMEDCEFIKYEKDEGILTFRVEHFTRYDFAPINNQNSQFESEEERAEETKEVMEPSSMEVGTGRFSFGQNQPVRRTFRHTEEQKDIDVDVEEEEEDSRMSEEESERERHRSYRNADNFLHDINEESESRSSKIEIEPKQQTSSKKESKINFGYIYEKKFEEHKPEEDLEYEQEEEEEEYQEDEQCFLSTDDIRNKIKQRKLEITKSMENFSKKRVVERERINPGNLVKTSTNSGAHNKLLYMKKLKAVNAVLGVAQMKYYYDEEEDTERGNNPEKDRKARNCHYENILQNHMKFSKIYGKYQKESLESRFNSLDIRPGGRPAAKAQAYGDLPIIDPPTEPCEFTDMWYEILRSSRELLAPSNILSEYLKIDIEKDCETFTLLNALFGNAFIDLSRYMGNPGYLNRTKMDKYRSLKVKEANIEKARNNLMSNWLKYVTNKEVETRLNSENLTSSERAGLSLYTGDKISASENLINTSKESEGVYNNSSLNEDNKGLQENYHCNNTVSWKCNLAKFFWEHCDCDITKAYNHLLNMAAANDHEEDGSSKNLVLEKDDPLMCEILGVYCNLDRVDYSIFRERGIDIQNSCVRRTMWSLITCLKKLNAFLIREEQIAGIDVDSRTRFSEIIESIYPRITFEYAHELETLGLWKWAIFVILHLDNSSQKSKYIRDILLKYAGEEQDLTFLRDNLKIPEYYMHEAKATYYQAKGEYAEAFSHWLECESSVKNPSMARYEVGENNRIDLRRLSSSNLSFYKKAHDLLMTQVIISSESLPQKFSDLQLMIEKLEKNKEYISNWENNGRILYEFLRLRADSIGYLSTFFDNYGEYAPVEEQWKNSNTQEEITKLQARLSALVKSFENFCQFEVSQKMTSMKTELKRILLDWDTKFKIINAKLNDNHINLSFPNDLLLDSQDLNICDKKNALDKCVNVSLSEYLSAK</sequence>
<evidence type="ECO:0000256" key="7">
    <source>
        <dbReference type="ARBA" id="ARBA00023010"/>
    </source>
</evidence>
<keyword evidence="4" id="KW-0068">Autocatalytic cleavage</keyword>
<dbReference type="GO" id="GO:0006405">
    <property type="term" value="P:RNA export from nucleus"/>
    <property type="evidence" value="ECO:0007669"/>
    <property type="project" value="TreeGrafter"/>
</dbReference>
<dbReference type="GO" id="GO:0051028">
    <property type="term" value="P:mRNA transport"/>
    <property type="evidence" value="ECO:0007669"/>
    <property type="project" value="UniProtKB-KW"/>
</dbReference>
<dbReference type="InterPro" id="IPR037665">
    <property type="entry name" value="Nucleoporin_S59-like"/>
</dbReference>
<gene>
    <name evidence="12" type="ORF">ECRASSUSDP1_LOCUS23580</name>
</gene>
<dbReference type="GO" id="GO:0034398">
    <property type="term" value="P:telomere tethering at nuclear periphery"/>
    <property type="evidence" value="ECO:0007669"/>
    <property type="project" value="TreeGrafter"/>
</dbReference>
<dbReference type="PANTHER" id="PTHR23198:SF6">
    <property type="entry name" value="NUCLEAR PORE COMPLEX PROTEIN NUP98-NUP96"/>
    <property type="match status" value="1"/>
</dbReference>
<evidence type="ECO:0000256" key="6">
    <source>
        <dbReference type="ARBA" id="ARBA00022927"/>
    </source>
</evidence>
<feature type="compositionally biased region" description="Basic and acidic residues" evidence="10">
    <location>
        <begin position="986"/>
        <end position="995"/>
    </location>
</feature>
<comment type="subcellular location">
    <subcellularLocation>
        <location evidence="1">Nucleus</location>
        <location evidence="1">Nuclear pore complex</location>
    </subcellularLocation>
</comment>
<evidence type="ECO:0000256" key="8">
    <source>
        <dbReference type="ARBA" id="ARBA00023132"/>
    </source>
</evidence>
<feature type="compositionally biased region" description="Basic and acidic residues" evidence="10">
    <location>
        <begin position="1005"/>
        <end position="1016"/>
    </location>
</feature>
<feature type="compositionally biased region" description="Low complexity" evidence="10">
    <location>
        <begin position="336"/>
        <end position="349"/>
    </location>
</feature>
<feature type="compositionally biased region" description="Low complexity" evidence="10">
    <location>
        <begin position="463"/>
        <end position="485"/>
    </location>
</feature>
<keyword evidence="13" id="KW-1185">Reference proteome</keyword>
<feature type="region of interest" description="Disordered" evidence="10">
    <location>
        <begin position="592"/>
        <end position="621"/>
    </location>
</feature>
<dbReference type="PANTHER" id="PTHR23198">
    <property type="entry name" value="NUCLEOPORIN"/>
    <property type="match status" value="1"/>
</dbReference>
<feature type="compositionally biased region" description="Low complexity" evidence="10">
    <location>
        <begin position="294"/>
        <end position="309"/>
    </location>
</feature>
<feature type="compositionally biased region" description="Basic and acidic residues" evidence="10">
    <location>
        <begin position="606"/>
        <end position="621"/>
    </location>
</feature>
<evidence type="ECO:0000313" key="12">
    <source>
        <dbReference type="EMBL" id="CAI2382113.1"/>
    </source>
</evidence>
<dbReference type="GO" id="GO:0000973">
    <property type="term" value="P:post-transcriptional tethering of RNA polymerase II gene DNA at nuclear periphery"/>
    <property type="evidence" value="ECO:0007669"/>
    <property type="project" value="TreeGrafter"/>
</dbReference>
<feature type="compositionally biased region" description="Basic and acidic residues" evidence="10">
    <location>
        <begin position="1026"/>
        <end position="1055"/>
    </location>
</feature>
<evidence type="ECO:0000256" key="10">
    <source>
        <dbReference type="SAM" id="MobiDB-lite"/>
    </source>
</evidence>
<evidence type="ECO:0000256" key="4">
    <source>
        <dbReference type="ARBA" id="ARBA00022813"/>
    </source>
</evidence>
<feature type="compositionally biased region" description="Polar residues" evidence="10">
    <location>
        <begin position="592"/>
        <end position="604"/>
    </location>
</feature>
<dbReference type="EMBL" id="CAMPGE010024262">
    <property type="protein sequence ID" value="CAI2382113.1"/>
    <property type="molecule type" value="Genomic_DNA"/>
</dbReference>
<dbReference type="GO" id="GO:0017056">
    <property type="term" value="F:structural constituent of nuclear pore"/>
    <property type="evidence" value="ECO:0007669"/>
    <property type="project" value="InterPro"/>
</dbReference>
<feature type="region of interest" description="Disordered" evidence="10">
    <location>
        <begin position="1"/>
        <end position="161"/>
    </location>
</feature>
<dbReference type="Gene3D" id="3.30.1610.10">
    <property type="entry name" value="Peptidase S59, nucleoporin"/>
    <property type="match status" value="1"/>
</dbReference>
<evidence type="ECO:0000259" key="11">
    <source>
        <dbReference type="PROSITE" id="PS51434"/>
    </source>
</evidence>
<feature type="compositionally biased region" description="Low complexity" evidence="10">
    <location>
        <begin position="431"/>
        <end position="452"/>
    </location>
</feature>
<dbReference type="InterPro" id="IPR007230">
    <property type="entry name" value="Nup98_auto-Pept-S59_dom"/>
</dbReference>
<dbReference type="Pfam" id="PF12110">
    <property type="entry name" value="Nup96"/>
    <property type="match status" value="1"/>
</dbReference>
<dbReference type="InterPro" id="IPR036903">
    <property type="entry name" value="Nup98_auto-Pept-S59_dom_sf"/>
</dbReference>
<dbReference type="GO" id="GO:0044614">
    <property type="term" value="C:nuclear pore cytoplasmic filaments"/>
    <property type="evidence" value="ECO:0007669"/>
    <property type="project" value="TreeGrafter"/>
</dbReference>
<dbReference type="Pfam" id="PF04096">
    <property type="entry name" value="Nucleoporin2"/>
    <property type="match status" value="1"/>
</dbReference>
<dbReference type="PROSITE" id="PS51434">
    <property type="entry name" value="NUP_C"/>
    <property type="match status" value="1"/>
</dbReference>
<organism evidence="12 13">
    <name type="scientific">Euplotes crassus</name>
    <dbReference type="NCBI Taxonomy" id="5936"/>
    <lineage>
        <taxon>Eukaryota</taxon>
        <taxon>Sar</taxon>
        <taxon>Alveolata</taxon>
        <taxon>Ciliophora</taxon>
        <taxon>Intramacronucleata</taxon>
        <taxon>Spirotrichea</taxon>
        <taxon>Hypotrichia</taxon>
        <taxon>Euplotida</taxon>
        <taxon>Euplotidae</taxon>
        <taxon>Moneuplotes</taxon>
    </lineage>
</organism>
<keyword evidence="6" id="KW-0653">Protein transport</keyword>
<keyword evidence="3" id="KW-0813">Transport</keyword>
<dbReference type="GO" id="GO:0006606">
    <property type="term" value="P:protein import into nucleus"/>
    <property type="evidence" value="ECO:0007669"/>
    <property type="project" value="TreeGrafter"/>
</dbReference>
<feature type="region of interest" description="Disordered" evidence="10">
    <location>
        <begin position="943"/>
        <end position="1055"/>
    </location>
</feature>
<dbReference type="InterPro" id="IPR029071">
    <property type="entry name" value="Ubiquitin-like_domsf"/>
</dbReference>
<dbReference type="GO" id="GO:0003723">
    <property type="term" value="F:RNA binding"/>
    <property type="evidence" value="ECO:0007669"/>
    <property type="project" value="TreeGrafter"/>
</dbReference>
<feature type="compositionally biased region" description="Low complexity" evidence="10">
    <location>
        <begin position="126"/>
        <end position="135"/>
    </location>
</feature>
<evidence type="ECO:0000256" key="9">
    <source>
        <dbReference type="ARBA" id="ARBA00023242"/>
    </source>
</evidence>
<proteinExistence type="inferred from homology"/>
<reference evidence="12" key="1">
    <citation type="submission" date="2023-07" db="EMBL/GenBank/DDBJ databases">
        <authorList>
            <consortium name="AG Swart"/>
            <person name="Singh M."/>
            <person name="Singh A."/>
            <person name="Seah K."/>
            <person name="Emmerich C."/>
        </authorList>
    </citation>
    <scope>NUCLEOTIDE SEQUENCE</scope>
    <source>
        <strain evidence="12">DP1</strain>
    </source>
</reference>
<protein>
    <recommendedName>
        <fullName evidence="11">Peptidase S59 domain-containing protein</fullName>
    </recommendedName>
</protein>
<dbReference type="Gene3D" id="1.10.10.2360">
    <property type="match status" value="1"/>
</dbReference>
<accession>A0AAD1Y060</accession>
<dbReference type="GO" id="GO:0008139">
    <property type="term" value="F:nuclear localization sequence binding"/>
    <property type="evidence" value="ECO:0007669"/>
    <property type="project" value="TreeGrafter"/>
</dbReference>
<comment type="caution">
    <text evidence="12">The sequence shown here is derived from an EMBL/GenBank/DDBJ whole genome shotgun (WGS) entry which is preliminary data.</text>
</comment>
<feature type="compositionally biased region" description="Gly residues" evidence="10">
    <location>
        <begin position="8"/>
        <end position="87"/>
    </location>
</feature>
<dbReference type="SUPFAM" id="SSF82215">
    <property type="entry name" value="C-terminal autoproteolytic domain of nucleoporin nup98"/>
    <property type="match status" value="1"/>
</dbReference>
<feature type="compositionally biased region" description="Gly residues" evidence="10">
    <location>
        <begin position="95"/>
        <end position="112"/>
    </location>
</feature>
<evidence type="ECO:0000256" key="2">
    <source>
        <dbReference type="ARBA" id="ARBA00008926"/>
    </source>
</evidence>
<dbReference type="SUPFAM" id="SSF54236">
    <property type="entry name" value="Ubiquitin-like"/>
    <property type="match status" value="1"/>
</dbReference>
<keyword evidence="5" id="KW-0509">mRNA transport</keyword>
<evidence type="ECO:0000256" key="3">
    <source>
        <dbReference type="ARBA" id="ARBA00022448"/>
    </source>
</evidence>
<feature type="domain" description="Peptidase S59" evidence="11">
    <location>
        <begin position="796"/>
        <end position="932"/>
    </location>
</feature>
<feature type="compositionally biased region" description="Gly residues" evidence="10">
    <location>
        <begin position="136"/>
        <end position="156"/>
    </location>
</feature>
<evidence type="ECO:0000313" key="13">
    <source>
        <dbReference type="Proteomes" id="UP001295684"/>
    </source>
</evidence>